<evidence type="ECO:0000256" key="1">
    <source>
        <dbReference type="ARBA" id="ARBA00001412"/>
    </source>
</evidence>
<dbReference type="GO" id="GO:0004565">
    <property type="term" value="F:beta-galactosidase activity"/>
    <property type="evidence" value="ECO:0007669"/>
    <property type="project" value="UniProtKB-EC"/>
</dbReference>
<evidence type="ECO:0000313" key="9">
    <source>
        <dbReference type="Proteomes" id="UP000298416"/>
    </source>
</evidence>
<dbReference type="AlphaFoldDB" id="A0A8X8W5Z7"/>
<dbReference type="InterPro" id="IPR032675">
    <property type="entry name" value="LRR_dom_sf"/>
</dbReference>
<keyword evidence="6" id="KW-0326">Glycosidase</keyword>
<dbReference type="InterPro" id="IPR000922">
    <property type="entry name" value="Lectin_gal-bd_dom"/>
</dbReference>
<dbReference type="PRINTS" id="PR00742">
    <property type="entry name" value="GLHYDRLASE35"/>
</dbReference>
<dbReference type="InterPro" id="IPR001944">
    <property type="entry name" value="Glycoside_Hdrlase_35"/>
</dbReference>
<dbReference type="Gene3D" id="2.60.120.740">
    <property type="match status" value="1"/>
</dbReference>
<dbReference type="Pfam" id="PF21467">
    <property type="entry name" value="BetaGal_gal-bd"/>
    <property type="match status" value="1"/>
</dbReference>
<name>A0A8X8W5Z7_SALSN</name>
<evidence type="ECO:0000259" key="7">
    <source>
        <dbReference type="PROSITE" id="PS50228"/>
    </source>
</evidence>
<comment type="similarity">
    <text evidence="2">Belongs to the glycosyl hydrolase 35 family.</text>
</comment>
<dbReference type="EMBL" id="PNBA02000020">
    <property type="protein sequence ID" value="KAG6388534.1"/>
    <property type="molecule type" value="Genomic_DNA"/>
</dbReference>
<gene>
    <name evidence="8" type="ORF">SASPL_149962</name>
</gene>
<dbReference type="InterPro" id="IPR008979">
    <property type="entry name" value="Galactose-bd-like_sf"/>
</dbReference>
<organism evidence="8">
    <name type="scientific">Salvia splendens</name>
    <name type="common">Scarlet sage</name>
    <dbReference type="NCBI Taxonomy" id="180675"/>
    <lineage>
        <taxon>Eukaryota</taxon>
        <taxon>Viridiplantae</taxon>
        <taxon>Streptophyta</taxon>
        <taxon>Embryophyta</taxon>
        <taxon>Tracheophyta</taxon>
        <taxon>Spermatophyta</taxon>
        <taxon>Magnoliopsida</taxon>
        <taxon>eudicotyledons</taxon>
        <taxon>Gunneridae</taxon>
        <taxon>Pentapetalae</taxon>
        <taxon>asterids</taxon>
        <taxon>lamiids</taxon>
        <taxon>Lamiales</taxon>
        <taxon>Lamiaceae</taxon>
        <taxon>Nepetoideae</taxon>
        <taxon>Mentheae</taxon>
        <taxon>Salviinae</taxon>
        <taxon>Salvia</taxon>
        <taxon>Salvia subgen. Calosphace</taxon>
        <taxon>core Calosphace</taxon>
    </lineage>
</organism>
<evidence type="ECO:0000256" key="2">
    <source>
        <dbReference type="ARBA" id="ARBA00009809"/>
    </source>
</evidence>
<keyword evidence="9" id="KW-1185">Reference proteome</keyword>
<dbReference type="SUPFAM" id="SSF52058">
    <property type="entry name" value="L domain-like"/>
    <property type="match status" value="1"/>
</dbReference>
<evidence type="ECO:0000256" key="3">
    <source>
        <dbReference type="ARBA" id="ARBA00012756"/>
    </source>
</evidence>
<accession>A0A8X8W5Z7</accession>
<comment type="catalytic activity">
    <reaction evidence="1">
        <text>Hydrolysis of terminal non-reducing beta-D-galactose residues in beta-D-galactosides.</text>
        <dbReference type="EC" id="3.2.1.23"/>
    </reaction>
</comment>
<sequence length="533" mass="59089">MKELKELNLSYTAITEVPQGVGELFNLKFLAMDAQELKMLPRGRILELPFHVQVAVEEIENLKLLEEFCGRVENVNDFNSLISMDGLKRLRIERCGRIKYILSSEAGLSSQISAIEKIELVELDDIKGLIEKGEIGASAALAQLVLSSLIKLTIYKCNRMRIPLPGASNLEDIRIINLCKGTTIICNSIEAISIKECPRLMNKHPVVVDSAVPRPRTTYGSQDMPKLTFSKGVNLRAGVNKISLLSIANVGPHFETWNAGVLGPVSLSGLNGGRRDLTWQKWTYKVGLKGESLSLNSLSGISNVEWVEGSYVAQRQPLTWYKTTFNAPGGNEPLALDLNTMSKGQIWINGESIGRYWNQYKASGSCGECNYAGWFNEKKCLRNCGEASQRWYHVPRSWLRPTGNLLFVFEEWGGNPSGITLTKREVASVCSDIYEWQPTLVNYQLQASGKVDKHLSCDAGQKISSIKFASFGTPQGSCGNFRQGSCHAFHSYDVFEKYCIGQTFCTVPVTPQIFGGDPCPSVMKKLCVEIVCS</sequence>
<keyword evidence="5" id="KW-0378">Hydrolase</keyword>
<dbReference type="CDD" id="cd22842">
    <property type="entry name" value="Gal_Rha_Lectin_BGal"/>
    <property type="match status" value="1"/>
</dbReference>
<reference evidence="8" key="1">
    <citation type="submission" date="2018-01" db="EMBL/GenBank/DDBJ databases">
        <authorList>
            <person name="Mao J.F."/>
        </authorList>
    </citation>
    <scope>NUCLEOTIDE SEQUENCE</scope>
    <source>
        <strain evidence="8">Huo1</strain>
        <tissue evidence="8">Leaf</tissue>
    </source>
</reference>
<dbReference type="PROSITE" id="PS50228">
    <property type="entry name" value="SUEL_LECTIN"/>
    <property type="match status" value="1"/>
</dbReference>
<dbReference type="InterPro" id="IPR048913">
    <property type="entry name" value="BetaGal_gal-bd"/>
</dbReference>
<dbReference type="Gene3D" id="2.60.120.260">
    <property type="entry name" value="Galactose-binding domain-like"/>
    <property type="match status" value="1"/>
</dbReference>
<proteinExistence type="inferred from homology"/>
<comment type="caution">
    <text evidence="8">The sequence shown here is derived from an EMBL/GenBank/DDBJ whole genome shotgun (WGS) entry which is preliminary data.</text>
</comment>
<dbReference type="EC" id="3.2.1.23" evidence="3"/>
<dbReference type="PANTHER" id="PTHR23421">
    <property type="entry name" value="BETA-GALACTOSIDASE RELATED"/>
    <property type="match status" value="1"/>
</dbReference>
<dbReference type="Gene3D" id="3.80.10.10">
    <property type="entry name" value="Ribonuclease Inhibitor"/>
    <property type="match status" value="1"/>
</dbReference>
<evidence type="ECO:0000313" key="8">
    <source>
        <dbReference type="EMBL" id="KAG6388534.1"/>
    </source>
</evidence>
<dbReference type="SUPFAM" id="SSF49785">
    <property type="entry name" value="Galactose-binding domain-like"/>
    <property type="match status" value="1"/>
</dbReference>
<dbReference type="GO" id="GO:0030246">
    <property type="term" value="F:carbohydrate binding"/>
    <property type="evidence" value="ECO:0007669"/>
    <property type="project" value="InterPro"/>
</dbReference>
<dbReference type="FunFam" id="2.60.120.260:FF:000076">
    <property type="entry name" value="Beta-galactosidase"/>
    <property type="match status" value="1"/>
</dbReference>
<dbReference type="InterPro" id="IPR043159">
    <property type="entry name" value="Lectin_gal-bd_sf"/>
</dbReference>
<dbReference type="FunFam" id="2.60.120.740:FF:000002">
    <property type="entry name" value="Beta-galactosidase"/>
    <property type="match status" value="1"/>
</dbReference>
<dbReference type="Pfam" id="PF02140">
    <property type="entry name" value="SUEL_Lectin"/>
    <property type="match status" value="1"/>
</dbReference>
<evidence type="ECO:0000256" key="5">
    <source>
        <dbReference type="ARBA" id="ARBA00022801"/>
    </source>
</evidence>
<feature type="domain" description="SUEL-type lectin" evidence="7">
    <location>
        <begin position="454"/>
        <end position="533"/>
    </location>
</feature>
<dbReference type="Proteomes" id="UP000298416">
    <property type="component" value="Unassembled WGS sequence"/>
</dbReference>
<evidence type="ECO:0000256" key="4">
    <source>
        <dbReference type="ARBA" id="ARBA00022729"/>
    </source>
</evidence>
<protein>
    <recommendedName>
        <fullName evidence="3">beta-galactosidase</fullName>
        <ecNumber evidence="3">3.2.1.23</ecNumber>
    </recommendedName>
</protein>
<keyword evidence="4" id="KW-0732">Signal</keyword>
<evidence type="ECO:0000256" key="6">
    <source>
        <dbReference type="ARBA" id="ARBA00023295"/>
    </source>
</evidence>
<dbReference type="GO" id="GO:0005975">
    <property type="term" value="P:carbohydrate metabolic process"/>
    <property type="evidence" value="ECO:0007669"/>
    <property type="project" value="InterPro"/>
</dbReference>
<reference evidence="8" key="2">
    <citation type="submission" date="2020-08" db="EMBL/GenBank/DDBJ databases">
        <title>Plant Genome Project.</title>
        <authorList>
            <person name="Zhang R.-G."/>
        </authorList>
    </citation>
    <scope>NUCLEOTIDE SEQUENCE</scope>
    <source>
        <strain evidence="8">Huo1</strain>
        <tissue evidence="8">Leaf</tissue>
    </source>
</reference>